<dbReference type="InterPro" id="IPR022193">
    <property type="entry name" value="DUF3718"/>
</dbReference>
<dbReference type="RefSeq" id="WP_189771062.1">
    <property type="nucleotide sequence ID" value="NZ_BNCK01000005.1"/>
</dbReference>
<feature type="signal peptide" evidence="1">
    <location>
        <begin position="1"/>
        <end position="23"/>
    </location>
</feature>
<keyword evidence="3" id="KW-1185">Reference proteome</keyword>
<evidence type="ECO:0000256" key="1">
    <source>
        <dbReference type="SAM" id="SignalP"/>
    </source>
</evidence>
<dbReference type="Proteomes" id="UP000623842">
    <property type="component" value="Unassembled WGS sequence"/>
</dbReference>
<dbReference type="Pfam" id="PF12514">
    <property type="entry name" value="DUF3718"/>
    <property type="match status" value="1"/>
</dbReference>
<organism evidence="2 3">
    <name type="scientific">Thalassotalea marina</name>
    <dbReference type="NCBI Taxonomy" id="1673741"/>
    <lineage>
        <taxon>Bacteria</taxon>
        <taxon>Pseudomonadati</taxon>
        <taxon>Pseudomonadota</taxon>
        <taxon>Gammaproteobacteria</taxon>
        <taxon>Alteromonadales</taxon>
        <taxon>Colwelliaceae</taxon>
        <taxon>Thalassotalea</taxon>
    </lineage>
</organism>
<name>A0A919BJZ7_9GAMM</name>
<accession>A0A919BJZ7</accession>
<reference evidence="2" key="1">
    <citation type="journal article" date="2014" name="Int. J. Syst. Evol. Microbiol.">
        <title>Complete genome sequence of Corynebacterium casei LMG S-19264T (=DSM 44701T), isolated from a smear-ripened cheese.</title>
        <authorList>
            <consortium name="US DOE Joint Genome Institute (JGI-PGF)"/>
            <person name="Walter F."/>
            <person name="Albersmeier A."/>
            <person name="Kalinowski J."/>
            <person name="Ruckert C."/>
        </authorList>
    </citation>
    <scope>NUCLEOTIDE SEQUENCE</scope>
    <source>
        <strain evidence="2">KCTC 42731</strain>
    </source>
</reference>
<dbReference type="AlphaFoldDB" id="A0A919BJZ7"/>
<proteinExistence type="predicted"/>
<protein>
    <recommendedName>
        <fullName evidence="4">DUF3718 domain-containing protein</fullName>
    </recommendedName>
</protein>
<evidence type="ECO:0000313" key="2">
    <source>
        <dbReference type="EMBL" id="GHF95635.1"/>
    </source>
</evidence>
<feature type="chain" id="PRO_5037633686" description="DUF3718 domain-containing protein" evidence="1">
    <location>
        <begin position="24"/>
        <end position="116"/>
    </location>
</feature>
<evidence type="ECO:0000313" key="3">
    <source>
        <dbReference type="Proteomes" id="UP000623842"/>
    </source>
</evidence>
<keyword evidence="1" id="KW-0732">Signal</keyword>
<comment type="caution">
    <text evidence="2">The sequence shown here is derived from an EMBL/GenBank/DDBJ whole genome shotgun (WGS) entry which is preliminary data.</text>
</comment>
<sequence length="116" mass="13072">MKKTLLLTSIVFSALTLSPNVSANDSVGLRVCEYIKANDKSRLRSYLKQQKLRVRNLYDQIKCNDMNLLIFAAANQSLEAGEFLIGKIPAKKVQEEIDNIAKHSAHLAEEARLRVE</sequence>
<gene>
    <name evidence="2" type="ORF">GCM10017161_24940</name>
</gene>
<dbReference type="EMBL" id="BNCK01000005">
    <property type="protein sequence ID" value="GHF95635.1"/>
    <property type="molecule type" value="Genomic_DNA"/>
</dbReference>
<reference evidence="2" key="2">
    <citation type="submission" date="2020-09" db="EMBL/GenBank/DDBJ databases">
        <authorList>
            <person name="Sun Q."/>
            <person name="Kim S."/>
        </authorList>
    </citation>
    <scope>NUCLEOTIDE SEQUENCE</scope>
    <source>
        <strain evidence="2">KCTC 42731</strain>
    </source>
</reference>
<evidence type="ECO:0008006" key="4">
    <source>
        <dbReference type="Google" id="ProtNLM"/>
    </source>
</evidence>